<name>A0A9W8AWB0_9FUNG</name>
<feature type="compositionally biased region" description="Polar residues" evidence="1">
    <location>
        <begin position="69"/>
        <end position="81"/>
    </location>
</feature>
<evidence type="ECO:0000313" key="3">
    <source>
        <dbReference type="Proteomes" id="UP001150925"/>
    </source>
</evidence>
<comment type="caution">
    <text evidence="2">The sequence shown here is derived from an EMBL/GenBank/DDBJ whole genome shotgun (WGS) entry which is preliminary data.</text>
</comment>
<reference evidence="2" key="1">
    <citation type="submission" date="2022-07" db="EMBL/GenBank/DDBJ databases">
        <title>Phylogenomic reconstructions and comparative analyses of Kickxellomycotina fungi.</title>
        <authorList>
            <person name="Reynolds N.K."/>
            <person name="Stajich J.E."/>
            <person name="Barry K."/>
            <person name="Grigoriev I.V."/>
            <person name="Crous P."/>
            <person name="Smith M.E."/>
        </authorList>
    </citation>
    <scope>NUCLEOTIDE SEQUENCE</scope>
    <source>
        <strain evidence="2">RSA 1196</strain>
    </source>
</reference>
<organism evidence="2 3">
    <name type="scientific">Dispira parvispora</name>
    <dbReference type="NCBI Taxonomy" id="1520584"/>
    <lineage>
        <taxon>Eukaryota</taxon>
        <taxon>Fungi</taxon>
        <taxon>Fungi incertae sedis</taxon>
        <taxon>Zoopagomycota</taxon>
        <taxon>Kickxellomycotina</taxon>
        <taxon>Dimargaritomycetes</taxon>
        <taxon>Dimargaritales</taxon>
        <taxon>Dimargaritaceae</taxon>
        <taxon>Dispira</taxon>
    </lineage>
</organism>
<dbReference type="EMBL" id="JANBPY010000591">
    <property type="protein sequence ID" value="KAJ1965512.1"/>
    <property type="molecule type" value="Genomic_DNA"/>
</dbReference>
<evidence type="ECO:0000313" key="2">
    <source>
        <dbReference type="EMBL" id="KAJ1965512.1"/>
    </source>
</evidence>
<feature type="compositionally biased region" description="Polar residues" evidence="1">
    <location>
        <begin position="89"/>
        <end position="108"/>
    </location>
</feature>
<accession>A0A9W8AWB0</accession>
<feature type="compositionally biased region" description="Low complexity" evidence="1">
    <location>
        <begin position="9"/>
        <end position="26"/>
    </location>
</feature>
<feature type="compositionally biased region" description="Acidic residues" evidence="1">
    <location>
        <begin position="110"/>
        <end position="120"/>
    </location>
</feature>
<keyword evidence="3" id="KW-1185">Reference proteome</keyword>
<proteinExistence type="predicted"/>
<evidence type="ECO:0000256" key="1">
    <source>
        <dbReference type="SAM" id="MobiDB-lite"/>
    </source>
</evidence>
<feature type="region of interest" description="Disordered" evidence="1">
    <location>
        <begin position="1"/>
        <end position="251"/>
    </location>
</feature>
<feature type="compositionally biased region" description="Polar residues" evidence="1">
    <location>
        <begin position="143"/>
        <end position="171"/>
    </location>
</feature>
<protein>
    <submittedName>
        <fullName evidence="2">Uncharacterized protein</fullName>
    </submittedName>
</protein>
<feature type="compositionally biased region" description="Low complexity" evidence="1">
    <location>
        <begin position="190"/>
        <end position="202"/>
    </location>
</feature>
<sequence>MSERDHSVRSASRASSMASSIKSTPSDISTERHWPASRCNSRPSVNHDKPGTVLSDGLRVNTDAKPRSQRSVSGRTPQYPNQKCGVPEFSSSTSVHRALTTSSHRVLNSSDEDSEEEDDLPLGALQGKYQVQRSKSARHPGPSHSSRVMQTKQQHNTSHGVSQGYSGSASGQHDKVTSTGSRSRSHSHSASHSSTPNLSRSSSRSHRPTEQRPSAPVPELPILSRTVAPSSKKPLVTLDLSREGSHTQRLKTSNFKPLISFDK</sequence>
<dbReference type="Proteomes" id="UP001150925">
    <property type="component" value="Unassembled WGS sequence"/>
</dbReference>
<dbReference type="AlphaFoldDB" id="A0A9W8AWB0"/>
<gene>
    <name evidence="2" type="ORF">IWQ62_002652</name>
</gene>